<feature type="transmembrane region" description="Helical" evidence="7">
    <location>
        <begin position="73"/>
        <end position="91"/>
    </location>
</feature>
<dbReference type="InterPro" id="IPR020846">
    <property type="entry name" value="MFS_dom"/>
</dbReference>
<dbReference type="Proteomes" id="UP001203069">
    <property type="component" value="Unassembled WGS sequence"/>
</dbReference>
<name>A0ABT0MWP9_9GAMM</name>
<keyword evidence="4 7" id="KW-0812">Transmembrane</keyword>
<evidence type="ECO:0000256" key="6">
    <source>
        <dbReference type="ARBA" id="ARBA00023136"/>
    </source>
</evidence>
<feature type="domain" description="Major facilitator superfamily (MFS) profile" evidence="8">
    <location>
        <begin position="1"/>
        <end position="387"/>
    </location>
</feature>
<feature type="transmembrane region" description="Helical" evidence="7">
    <location>
        <begin position="244"/>
        <end position="264"/>
    </location>
</feature>
<dbReference type="PROSITE" id="PS00217">
    <property type="entry name" value="SUGAR_TRANSPORT_2"/>
    <property type="match status" value="1"/>
</dbReference>
<dbReference type="Pfam" id="PF07690">
    <property type="entry name" value="MFS_1"/>
    <property type="match status" value="2"/>
</dbReference>
<protein>
    <submittedName>
        <fullName evidence="9">MFS transporter</fullName>
    </submittedName>
</protein>
<comment type="subcellular location">
    <subcellularLocation>
        <location evidence="1">Cell membrane</location>
        <topology evidence="1">Multi-pass membrane protein</topology>
    </subcellularLocation>
</comment>
<feature type="transmembrane region" description="Helical" evidence="7">
    <location>
        <begin position="132"/>
        <end position="151"/>
    </location>
</feature>
<evidence type="ECO:0000313" key="9">
    <source>
        <dbReference type="EMBL" id="MCL2894269.1"/>
    </source>
</evidence>
<dbReference type="EMBL" id="JAKPBZ010000113">
    <property type="protein sequence ID" value="MCL2894269.1"/>
    <property type="molecule type" value="Genomic_DNA"/>
</dbReference>
<feature type="transmembrane region" description="Helical" evidence="7">
    <location>
        <begin position="361"/>
        <end position="382"/>
    </location>
</feature>
<evidence type="ECO:0000256" key="4">
    <source>
        <dbReference type="ARBA" id="ARBA00022692"/>
    </source>
</evidence>
<organism evidence="9 10">
    <name type="scientific">Brenneria tiliae</name>
    <dbReference type="NCBI Taxonomy" id="2914984"/>
    <lineage>
        <taxon>Bacteria</taxon>
        <taxon>Pseudomonadati</taxon>
        <taxon>Pseudomonadota</taxon>
        <taxon>Gammaproteobacteria</taxon>
        <taxon>Enterobacterales</taxon>
        <taxon>Pectobacteriaceae</taxon>
        <taxon>Brenneria</taxon>
    </lineage>
</organism>
<sequence>MNQKIKTRLGIFSMSGLLMSALAIAPSLANISAAFPQLSASMVQMLLSAPSLSSLIAALAVGRITLLIPKKTLAIIGIMLIIAGGITPFFFHANFYFLLGCATVLGFGNGTIMTITPSIISENFSGQERGAIFGQMTAFVSIGAVILTVSGGKLAEYGWQYNYLAYLIALPLLFIVCLCLPQDGIASNEHPVIQDGGPLRPGIPPRVIIIGLCAFIFLLAYNAFPNNIALYLATEKIGDVTTASHASALLLISGLISGLLFGHISKITASATLIVAFLVLGFGMALTTFITSPQVALTGSFITGFSLSMFMARAPFLISTLVSVKSMPMSIAVFSIFTSIAGFTSPLIINNLAALTGEGSPRLALIVSSLLALCAAVILLLTRFEKICLKNKVVHENNAEGDQYNITG</sequence>
<dbReference type="PROSITE" id="PS50850">
    <property type="entry name" value="MFS"/>
    <property type="match status" value="1"/>
</dbReference>
<proteinExistence type="predicted"/>
<dbReference type="Gene3D" id="1.20.1250.20">
    <property type="entry name" value="MFS general substrate transporter like domains"/>
    <property type="match status" value="1"/>
</dbReference>
<gene>
    <name evidence="9" type="ORF">MFP26_16400</name>
</gene>
<feature type="transmembrane region" description="Helical" evidence="7">
    <location>
        <begin position="296"/>
        <end position="318"/>
    </location>
</feature>
<evidence type="ECO:0000259" key="8">
    <source>
        <dbReference type="PROSITE" id="PS50850"/>
    </source>
</evidence>
<feature type="transmembrane region" description="Helical" evidence="7">
    <location>
        <begin position="330"/>
        <end position="349"/>
    </location>
</feature>
<evidence type="ECO:0000256" key="2">
    <source>
        <dbReference type="ARBA" id="ARBA00022448"/>
    </source>
</evidence>
<comment type="caution">
    <text evidence="9">The sequence shown here is derived from an EMBL/GenBank/DDBJ whole genome shotgun (WGS) entry which is preliminary data.</text>
</comment>
<evidence type="ECO:0000256" key="3">
    <source>
        <dbReference type="ARBA" id="ARBA00022475"/>
    </source>
</evidence>
<evidence type="ECO:0000313" key="10">
    <source>
        <dbReference type="Proteomes" id="UP001203069"/>
    </source>
</evidence>
<feature type="transmembrane region" description="Helical" evidence="7">
    <location>
        <begin position="163"/>
        <end position="180"/>
    </location>
</feature>
<accession>A0ABT0MWP9</accession>
<dbReference type="InterPro" id="IPR036259">
    <property type="entry name" value="MFS_trans_sf"/>
</dbReference>
<dbReference type="SUPFAM" id="SSF103473">
    <property type="entry name" value="MFS general substrate transporter"/>
    <property type="match status" value="1"/>
</dbReference>
<dbReference type="InterPro" id="IPR011701">
    <property type="entry name" value="MFS"/>
</dbReference>
<keyword evidence="6 7" id="KW-0472">Membrane</keyword>
<dbReference type="InterPro" id="IPR050171">
    <property type="entry name" value="MFS_Transporters"/>
</dbReference>
<keyword evidence="3" id="KW-1003">Cell membrane</keyword>
<feature type="transmembrane region" description="Helical" evidence="7">
    <location>
        <begin position="207"/>
        <end position="224"/>
    </location>
</feature>
<dbReference type="RefSeq" id="WP_249245468.1">
    <property type="nucleotide sequence ID" value="NZ_JAKPBZ010000113.1"/>
</dbReference>
<keyword evidence="10" id="KW-1185">Reference proteome</keyword>
<dbReference type="PANTHER" id="PTHR23517">
    <property type="entry name" value="RESISTANCE PROTEIN MDTM, PUTATIVE-RELATED-RELATED"/>
    <property type="match status" value="1"/>
</dbReference>
<keyword evidence="2" id="KW-0813">Transport</keyword>
<keyword evidence="5 7" id="KW-1133">Transmembrane helix</keyword>
<evidence type="ECO:0000256" key="1">
    <source>
        <dbReference type="ARBA" id="ARBA00004651"/>
    </source>
</evidence>
<evidence type="ECO:0000256" key="7">
    <source>
        <dbReference type="SAM" id="Phobius"/>
    </source>
</evidence>
<feature type="transmembrane region" description="Helical" evidence="7">
    <location>
        <begin position="97"/>
        <end position="120"/>
    </location>
</feature>
<dbReference type="PANTHER" id="PTHR23517:SF2">
    <property type="entry name" value="MULTIDRUG RESISTANCE PROTEIN MDTH"/>
    <property type="match status" value="1"/>
</dbReference>
<dbReference type="InterPro" id="IPR005829">
    <property type="entry name" value="Sugar_transporter_CS"/>
</dbReference>
<feature type="transmembrane region" description="Helical" evidence="7">
    <location>
        <begin position="43"/>
        <end position="61"/>
    </location>
</feature>
<reference evidence="9 10" key="1">
    <citation type="submission" date="2022-02" db="EMBL/GenBank/DDBJ databases">
        <title>Description of Brenneria tiliae sp. nov. isolated from symptomatic Tilia x moltkei and Tilia x europaea trees in the UK.</title>
        <authorList>
            <person name="Kile H."/>
        </authorList>
    </citation>
    <scope>NUCLEOTIDE SEQUENCE [LARGE SCALE GENOMIC DNA]</scope>
    <source>
        <strain evidence="9 10">MC1SB4.1</strain>
    </source>
</reference>
<evidence type="ECO:0000256" key="5">
    <source>
        <dbReference type="ARBA" id="ARBA00022989"/>
    </source>
</evidence>
<feature type="transmembrane region" description="Helical" evidence="7">
    <location>
        <begin position="271"/>
        <end position="290"/>
    </location>
</feature>